<dbReference type="Pfam" id="PF05951">
    <property type="entry name" value="Peptidase_M15_2"/>
    <property type="match status" value="1"/>
</dbReference>
<evidence type="ECO:0000256" key="7">
    <source>
        <dbReference type="ARBA" id="ARBA00022833"/>
    </source>
</evidence>
<accession>A0ABU3DKV9</accession>
<reference evidence="12 13" key="1">
    <citation type="submission" date="2023-09" db="EMBL/GenBank/DDBJ databases">
        <authorList>
            <person name="Rey-Velasco X."/>
        </authorList>
    </citation>
    <scope>NUCLEOTIDE SEQUENCE [LARGE SCALE GENOMIC DNA]</scope>
    <source>
        <strain evidence="12 13">F158</strain>
    </source>
</reference>
<name>A0ABU3DKV9_9RHOB</name>
<keyword evidence="8" id="KW-0482">Metalloprotease</keyword>
<protein>
    <recommendedName>
        <fullName evidence="11">Murein endopeptidase K</fullName>
    </recommendedName>
</protein>
<evidence type="ECO:0000313" key="12">
    <source>
        <dbReference type="EMBL" id="MDT0683742.1"/>
    </source>
</evidence>
<keyword evidence="6" id="KW-0378">Hydrolase</keyword>
<keyword evidence="3" id="KW-0645">Protease</keyword>
<dbReference type="PROSITE" id="PS51318">
    <property type="entry name" value="TAT"/>
    <property type="match status" value="1"/>
</dbReference>
<evidence type="ECO:0000256" key="3">
    <source>
        <dbReference type="ARBA" id="ARBA00022670"/>
    </source>
</evidence>
<evidence type="ECO:0000256" key="1">
    <source>
        <dbReference type="ARBA" id="ARBA00001947"/>
    </source>
</evidence>
<comment type="cofactor">
    <cofactor evidence="1">
        <name>Zn(2+)</name>
        <dbReference type="ChEBI" id="CHEBI:29105"/>
    </cofactor>
</comment>
<dbReference type="InterPro" id="IPR006311">
    <property type="entry name" value="TAT_signal"/>
</dbReference>
<evidence type="ECO:0000256" key="6">
    <source>
        <dbReference type="ARBA" id="ARBA00022801"/>
    </source>
</evidence>
<dbReference type="InterPro" id="IPR010275">
    <property type="entry name" value="MepK"/>
</dbReference>
<dbReference type="PANTHER" id="PTHR37425">
    <property type="match status" value="1"/>
</dbReference>
<keyword evidence="4" id="KW-0479">Metal-binding</keyword>
<evidence type="ECO:0000256" key="9">
    <source>
        <dbReference type="ARBA" id="ARBA00023316"/>
    </source>
</evidence>
<gene>
    <name evidence="12" type="ORF">RM543_13705</name>
</gene>
<evidence type="ECO:0000256" key="8">
    <source>
        <dbReference type="ARBA" id="ARBA00023049"/>
    </source>
</evidence>
<keyword evidence="7" id="KW-0862">Zinc</keyword>
<evidence type="ECO:0000313" key="13">
    <source>
        <dbReference type="Proteomes" id="UP001265259"/>
    </source>
</evidence>
<dbReference type="InterPro" id="IPR009045">
    <property type="entry name" value="Zn_M74/Hedgehog-like"/>
</dbReference>
<dbReference type="Gene3D" id="3.30.1380.10">
    <property type="match status" value="1"/>
</dbReference>
<comment type="similarity">
    <text evidence="10">Belongs to the peptidase M15 family.</text>
</comment>
<comment type="pathway">
    <text evidence="2">Cell wall biogenesis; cell wall polysaccharide biosynthesis.</text>
</comment>
<sequence length="190" mass="20816">MTDSRTSGALSRRGLLAAFAATAVASAPTYSNAFGFLRGAGDIRRLKMYNGRTGEKLDTIYWIEGDYIKDAKVEIDHFFRDWRRNEVKAVDFRTLDIMAATHNLLECNEPYMLLSGYRSPATNAMLASRSGGVASKSLHMKAQAADLRLDTRSVNQVAKAAQACRAGGVGKYYGSNFVHMDCGSVRTWGG</sequence>
<evidence type="ECO:0000256" key="5">
    <source>
        <dbReference type="ARBA" id="ARBA00022729"/>
    </source>
</evidence>
<comment type="caution">
    <text evidence="12">The sequence shown here is derived from an EMBL/GenBank/DDBJ whole genome shotgun (WGS) entry which is preliminary data.</text>
</comment>
<dbReference type="SUPFAM" id="SSF55166">
    <property type="entry name" value="Hedgehog/DD-peptidase"/>
    <property type="match status" value="1"/>
</dbReference>
<keyword evidence="9" id="KW-0961">Cell wall biogenesis/degradation</keyword>
<dbReference type="RefSeq" id="WP_311692568.1">
    <property type="nucleotide sequence ID" value="NZ_JAVRHL010000003.1"/>
</dbReference>
<evidence type="ECO:0000256" key="10">
    <source>
        <dbReference type="ARBA" id="ARBA00093448"/>
    </source>
</evidence>
<organism evidence="12 13">
    <name type="scientific">Tropicimonas omnivorans</name>
    <dbReference type="NCBI Taxonomy" id="3075590"/>
    <lineage>
        <taxon>Bacteria</taxon>
        <taxon>Pseudomonadati</taxon>
        <taxon>Pseudomonadota</taxon>
        <taxon>Alphaproteobacteria</taxon>
        <taxon>Rhodobacterales</taxon>
        <taxon>Roseobacteraceae</taxon>
        <taxon>Tropicimonas</taxon>
    </lineage>
</organism>
<evidence type="ECO:0000256" key="11">
    <source>
        <dbReference type="ARBA" id="ARBA00093666"/>
    </source>
</evidence>
<keyword evidence="5" id="KW-0732">Signal</keyword>
<dbReference type="PANTHER" id="PTHR37425:SF1">
    <property type="entry name" value="OUTER MEMBRANE PROTEIN"/>
    <property type="match status" value="1"/>
</dbReference>
<proteinExistence type="inferred from homology"/>
<evidence type="ECO:0000256" key="2">
    <source>
        <dbReference type="ARBA" id="ARBA00004776"/>
    </source>
</evidence>
<evidence type="ECO:0000256" key="4">
    <source>
        <dbReference type="ARBA" id="ARBA00022723"/>
    </source>
</evidence>
<dbReference type="EMBL" id="JAVRHL010000003">
    <property type="protein sequence ID" value="MDT0683742.1"/>
    <property type="molecule type" value="Genomic_DNA"/>
</dbReference>
<keyword evidence="13" id="KW-1185">Reference proteome</keyword>
<dbReference type="Proteomes" id="UP001265259">
    <property type="component" value="Unassembled WGS sequence"/>
</dbReference>